<evidence type="ECO:0000256" key="2">
    <source>
        <dbReference type="SAM" id="MobiDB-lite"/>
    </source>
</evidence>
<dbReference type="InterPro" id="IPR013107">
    <property type="entry name" value="Acyl-CoA_DH_C"/>
</dbReference>
<dbReference type="SUPFAM" id="SSF56645">
    <property type="entry name" value="Acyl-CoA dehydrogenase NM domain-like"/>
    <property type="match status" value="1"/>
</dbReference>
<dbReference type="EMBL" id="VANP01000025">
    <property type="protein sequence ID" value="TLP50911.1"/>
    <property type="molecule type" value="Genomic_DNA"/>
</dbReference>
<sequence length="415" mass="44968">MSPSPAPNGMTSAASAKGRRTSQEDSMTDHAELLDRARRMVPALRERAAEAEQRRELPEETLKELLAAEFHRILLPRRYGGFELGLETAFAVSRELAHGCTSTAWVSTIYTIHNWMIAMLPERAQDEVFGAGDPVLPAGTLAPTGTARQVDGGYVLNGRWRWGSGIQHGTHALVAAQIEIGEDVIERRMFLVGAADLVVHDVWFTSGMCATGSNDIEARQLFVPDWRTMPTAGLLSGETAGTELHDLPAYRMPAIPAVALSAAGPSLGTAEGMLASFEELMRNRRLAYSGARYAEAVGAQLRLGRATAELQAARLLFDETVRWVDSTYERGASLDLDGRARCRLIAAHVTDAAASVVNLLVEAAGASSQFLHSPFQRAQRDVNTIKSHIVCDVDGARELFGKVRMGQPLQPGTLV</sequence>
<protein>
    <submittedName>
        <fullName evidence="5">Acyl-CoA dehydrogenase</fullName>
    </submittedName>
</protein>
<dbReference type="GO" id="GO:0003995">
    <property type="term" value="F:acyl-CoA dehydrogenase activity"/>
    <property type="evidence" value="ECO:0007669"/>
    <property type="project" value="TreeGrafter"/>
</dbReference>
<dbReference type="PANTHER" id="PTHR43884:SF12">
    <property type="entry name" value="ISOVALERYL-COA DEHYDROGENASE, MITOCHONDRIAL-RELATED"/>
    <property type="match status" value="1"/>
</dbReference>
<keyword evidence="1" id="KW-0560">Oxidoreductase</keyword>
<dbReference type="Pfam" id="PF08028">
    <property type="entry name" value="Acyl-CoA_dh_2"/>
    <property type="match status" value="1"/>
</dbReference>
<feature type="domain" description="Acyl-CoA dehydrogenase C-terminal" evidence="4">
    <location>
        <begin position="261"/>
        <end position="391"/>
    </location>
</feature>
<dbReference type="SUPFAM" id="SSF47203">
    <property type="entry name" value="Acyl-CoA dehydrogenase C-terminal domain-like"/>
    <property type="match status" value="1"/>
</dbReference>
<feature type="domain" description="Acyl-CoA dehydrogenase/oxidase N-terminal" evidence="3">
    <location>
        <begin position="29"/>
        <end position="120"/>
    </location>
</feature>
<gene>
    <name evidence="5" type="ORF">FED44_34720</name>
</gene>
<organism evidence="5 6">
    <name type="scientific">Microbispora triticiradicis</name>
    <dbReference type="NCBI Taxonomy" id="2200763"/>
    <lineage>
        <taxon>Bacteria</taxon>
        <taxon>Bacillati</taxon>
        <taxon>Actinomycetota</taxon>
        <taxon>Actinomycetes</taxon>
        <taxon>Streptosporangiales</taxon>
        <taxon>Streptosporangiaceae</taxon>
        <taxon>Microbispora</taxon>
    </lineage>
</organism>
<dbReference type="Pfam" id="PF02771">
    <property type="entry name" value="Acyl-CoA_dh_N"/>
    <property type="match status" value="1"/>
</dbReference>
<dbReference type="GO" id="GO:0050660">
    <property type="term" value="F:flavin adenine dinucleotide binding"/>
    <property type="evidence" value="ECO:0007669"/>
    <property type="project" value="InterPro"/>
</dbReference>
<dbReference type="InterPro" id="IPR036250">
    <property type="entry name" value="AcylCo_DH-like_C"/>
</dbReference>
<dbReference type="PANTHER" id="PTHR43884">
    <property type="entry name" value="ACYL-COA DEHYDROGENASE"/>
    <property type="match status" value="1"/>
</dbReference>
<proteinExistence type="predicted"/>
<feature type="region of interest" description="Disordered" evidence="2">
    <location>
        <begin position="1"/>
        <end position="35"/>
    </location>
</feature>
<feature type="compositionally biased region" description="Basic and acidic residues" evidence="2">
    <location>
        <begin position="21"/>
        <end position="35"/>
    </location>
</feature>
<evidence type="ECO:0000259" key="4">
    <source>
        <dbReference type="Pfam" id="PF08028"/>
    </source>
</evidence>
<name>A0A5R8YH65_9ACTN</name>
<dbReference type="Gene3D" id="2.40.110.10">
    <property type="entry name" value="Butyryl-CoA Dehydrogenase, subunit A, domain 2"/>
    <property type="match status" value="1"/>
</dbReference>
<dbReference type="Gene3D" id="1.10.540.10">
    <property type="entry name" value="Acyl-CoA dehydrogenase/oxidase, N-terminal domain"/>
    <property type="match status" value="1"/>
</dbReference>
<keyword evidence="6" id="KW-1185">Reference proteome</keyword>
<dbReference type="InterPro" id="IPR009100">
    <property type="entry name" value="AcylCoA_DH/oxidase_NM_dom_sf"/>
</dbReference>
<dbReference type="Gene3D" id="1.20.140.10">
    <property type="entry name" value="Butyryl-CoA Dehydrogenase, subunit A, domain 3"/>
    <property type="match status" value="1"/>
</dbReference>
<reference evidence="5" key="1">
    <citation type="submission" date="2019-05" db="EMBL/GenBank/DDBJ databases">
        <title>Isolation, diversity and antifungal activity of Actinobacteria from wheat.</title>
        <authorList>
            <person name="Yu B."/>
        </authorList>
    </citation>
    <scope>NUCLEOTIDE SEQUENCE [LARGE SCALE GENOMIC DNA]</scope>
    <source>
        <strain evidence="5">NEAU-HEGS1-5</strain>
    </source>
</reference>
<comment type="caution">
    <text evidence="5">The sequence shown here is derived from an EMBL/GenBank/DDBJ whole genome shotgun (WGS) entry which is preliminary data.</text>
</comment>
<dbReference type="PIRSF" id="PIRSF016578">
    <property type="entry name" value="HsaA"/>
    <property type="match status" value="1"/>
</dbReference>
<dbReference type="OrthoDB" id="3404950at2"/>
<dbReference type="InterPro" id="IPR046373">
    <property type="entry name" value="Acyl-CoA_Oxase/DH_mid-dom_sf"/>
</dbReference>
<dbReference type="InterPro" id="IPR013786">
    <property type="entry name" value="AcylCoA_DH/ox_N"/>
</dbReference>
<evidence type="ECO:0000256" key="1">
    <source>
        <dbReference type="ARBA" id="ARBA00023002"/>
    </source>
</evidence>
<evidence type="ECO:0000259" key="3">
    <source>
        <dbReference type="Pfam" id="PF02771"/>
    </source>
</evidence>
<evidence type="ECO:0000313" key="5">
    <source>
        <dbReference type="EMBL" id="TLP50911.1"/>
    </source>
</evidence>
<dbReference type="AlphaFoldDB" id="A0A5R8YH65"/>
<dbReference type="InterPro" id="IPR037069">
    <property type="entry name" value="AcylCoA_DH/ox_N_sf"/>
</dbReference>
<evidence type="ECO:0000313" key="6">
    <source>
        <dbReference type="Proteomes" id="UP000309033"/>
    </source>
</evidence>
<accession>A0A5R8YH65</accession>
<dbReference type="Proteomes" id="UP000309033">
    <property type="component" value="Unassembled WGS sequence"/>
</dbReference>